<name>C3X2I9_9BURK</name>
<dbReference type="Proteomes" id="UP000003973">
    <property type="component" value="Unassembled WGS sequence"/>
</dbReference>
<dbReference type="Pfam" id="PF01022">
    <property type="entry name" value="HTH_5"/>
    <property type="match status" value="1"/>
</dbReference>
<reference evidence="3" key="1">
    <citation type="submission" date="2011-10" db="EMBL/GenBank/DDBJ databases">
        <title>The Genome Sequence of Oxalobacter formigenes HOxBLS.</title>
        <authorList>
            <consortium name="The Broad Institute Genome Sequencing Platform"/>
            <person name="Earl A."/>
            <person name="Ward D."/>
            <person name="Feldgarden M."/>
            <person name="Gevers D."/>
            <person name="Allison M.J."/>
            <person name="Humphrey S."/>
            <person name="Young S.K."/>
            <person name="Zeng Q."/>
            <person name="Gargeya S."/>
            <person name="Fitzgerald M."/>
            <person name="Haas B."/>
            <person name="Abouelleil A."/>
            <person name="Alvarado L."/>
            <person name="Arachchi H.M."/>
            <person name="Berlin A."/>
            <person name="Brown A."/>
            <person name="Chapman S.B."/>
            <person name="Chen Z."/>
            <person name="Dunbar C."/>
            <person name="Freedman E."/>
            <person name="Gearin G."/>
            <person name="Goldberg J."/>
            <person name="Griggs A."/>
            <person name="Gujja S."/>
            <person name="Heiman D."/>
            <person name="Howarth C."/>
            <person name="Larson L."/>
            <person name="Lui A."/>
            <person name="MacDonald P.J.P."/>
            <person name="Montmayeur A."/>
            <person name="Murphy C."/>
            <person name="Neiman D."/>
            <person name="Pearson M."/>
            <person name="Priest M."/>
            <person name="Roberts A."/>
            <person name="Saif S."/>
            <person name="Shea T."/>
            <person name="Shenoy N."/>
            <person name="Sisk P."/>
            <person name="Stolte C."/>
            <person name="Sykes S."/>
            <person name="Wortman J."/>
            <person name="Nusbaum C."/>
            <person name="Birren B."/>
        </authorList>
    </citation>
    <scope>NUCLEOTIDE SEQUENCE [LARGE SCALE GENOMIC DNA]</scope>
    <source>
        <strain evidence="3">HOxBLS</strain>
    </source>
</reference>
<dbReference type="NCBIfam" id="NF033788">
    <property type="entry name" value="HTH_metalloreg"/>
    <property type="match status" value="1"/>
</dbReference>
<dbReference type="InterPro" id="IPR011991">
    <property type="entry name" value="ArsR-like_HTH"/>
</dbReference>
<dbReference type="SMART" id="SM00450">
    <property type="entry name" value="RHOD"/>
    <property type="match status" value="1"/>
</dbReference>
<dbReference type="InterPro" id="IPR036390">
    <property type="entry name" value="WH_DNA-bd_sf"/>
</dbReference>
<dbReference type="PANTHER" id="PTHR43031:SF1">
    <property type="entry name" value="PYRIDINE NUCLEOTIDE-DISULPHIDE OXIDOREDUCTASE"/>
    <property type="match status" value="1"/>
</dbReference>
<accession>C3X2I9</accession>
<protein>
    <recommendedName>
        <fullName evidence="5">ArsR family transcriptional regulator</fullName>
    </recommendedName>
</protein>
<dbReference type="InterPro" id="IPR050229">
    <property type="entry name" value="GlpE_sulfurtransferase"/>
</dbReference>
<dbReference type="eggNOG" id="COG0607">
    <property type="taxonomic scope" value="Bacteria"/>
</dbReference>
<sequence>MTAEKPVMRQLKDSLYEQLARIGKAFSSSRRLQLLELLAQGEKTVETLAQESGIDVRLASAHLQTLRNACLVQARRDGKYVFYRLAGEDVAGLIVSLRRVAQGHLLELKKALERIVGNPEKLTAYRRDEFMEMAKNGELVVIDVRPRHEYEAGHLPFARSMPVEEIVDRLSELPKDREIVAYCRGPFCLLSDDAVALLEKRGYRVSKISDGVAEWHAAGLPLEKKVCRQGKKNESTDNFQP</sequence>
<dbReference type="PROSITE" id="PS50206">
    <property type="entry name" value="RHODANESE_3"/>
    <property type="match status" value="1"/>
</dbReference>
<evidence type="ECO:0000259" key="1">
    <source>
        <dbReference type="PROSITE" id="PS50206"/>
    </source>
</evidence>
<dbReference type="PRINTS" id="PR00778">
    <property type="entry name" value="HTHARSR"/>
</dbReference>
<evidence type="ECO:0000313" key="4">
    <source>
        <dbReference type="Proteomes" id="UP000003973"/>
    </source>
</evidence>
<comment type="caution">
    <text evidence="3">The sequence shown here is derived from an EMBL/GenBank/DDBJ whole genome shotgun (WGS) entry which is preliminary data.</text>
</comment>
<dbReference type="Gene3D" id="1.10.10.10">
    <property type="entry name" value="Winged helix-like DNA-binding domain superfamily/Winged helix DNA-binding domain"/>
    <property type="match status" value="1"/>
</dbReference>
<dbReference type="SUPFAM" id="SSF52821">
    <property type="entry name" value="Rhodanese/Cell cycle control phosphatase"/>
    <property type="match status" value="1"/>
</dbReference>
<dbReference type="CDD" id="cd00158">
    <property type="entry name" value="RHOD"/>
    <property type="match status" value="1"/>
</dbReference>
<feature type="domain" description="HTH arsR-type" evidence="2">
    <location>
        <begin position="11"/>
        <end position="109"/>
    </location>
</feature>
<dbReference type="InterPro" id="IPR001763">
    <property type="entry name" value="Rhodanese-like_dom"/>
</dbReference>
<feature type="domain" description="Rhodanese" evidence="1">
    <location>
        <begin position="135"/>
        <end position="224"/>
    </location>
</feature>
<dbReference type="EMBL" id="ACDP02000026">
    <property type="protein sequence ID" value="EEO27425.2"/>
    <property type="molecule type" value="Genomic_DNA"/>
</dbReference>
<gene>
    <name evidence="3" type="ORF">OFAG_00578</name>
</gene>
<dbReference type="PROSITE" id="PS50987">
    <property type="entry name" value="HTH_ARSR_2"/>
    <property type="match status" value="1"/>
</dbReference>
<dbReference type="HOGENOM" id="CLU_108527_0_0_4"/>
<evidence type="ECO:0000313" key="3">
    <source>
        <dbReference type="EMBL" id="EEO27425.2"/>
    </source>
</evidence>
<dbReference type="InterPro" id="IPR001845">
    <property type="entry name" value="HTH_ArsR_DNA-bd_dom"/>
</dbReference>
<keyword evidence="4" id="KW-1185">Reference proteome</keyword>
<dbReference type="SUPFAM" id="SSF46785">
    <property type="entry name" value="Winged helix' DNA-binding domain"/>
    <property type="match status" value="1"/>
</dbReference>
<dbReference type="AlphaFoldDB" id="C3X2I9"/>
<evidence type="ECO:0008006" key="5">
    <source>
        <dbReference type="Google" id="ProtNLM"/>
    </source>
</evidence>
<organism evidence="3 4">
    <name type="scientific">Oxalobacter paraformigenes</name>
    <dbReference type="NCBI Taxonomy" id="556268"/>
    <lineage>
        <taxon>Bacteria</taxon>
        <taxon>Pseudomonadati</taxon>
        <taxon>Pseudomonadota</taxon>
        <taxon>Betaproteobacteria</taxon>
        <taxon>Burkholderiales</taxon>
        <taxon>Oxalobacteraceae</taxon>
        <taxon>Oxalobacter</taxon>
    </lineage>
</organism>
<dbReference type="Gene3D" id="3.40.250.10">
    <property type="entry name" value="Rhodanese-like domain"/>
    <property type="match status" value="1"/>
</dbReference>
<dbReference type="GO" id="GO:0003700">
    <property type="term" value="F:DNA-binding transcription factor activity"/>
    <property type="evidence" value="ECO:0007669"/>
    <property type="project" value="InterPro"/>
</dbReference>
<dbReference type="Pfam" id="PF00581">
    <property type="entry name" value="Rhodanese"/>
    <property type="match status" value="1"/>
</dbReference>
<dbReference type="InterPro" id="IPR036388">
    <property type="entry name" value="WH-like_DNA-bd_sf"/>
</dbReference>
<dbReference type="CDD" id="cd00090">
    <property type="entry name" value="HTH_ARSR"/>
    <property type="match status" value="1"/>
</dbReference>
<dbReference type="eggNOG" id="COG0640">
    <property type="taxonomic scope" value="Bacteria"/>
</dbReference>
<evidence type="ECO:0000259" key="2">
    <source>
        <dbReference type="PROSITE" id="PS50987"/>
    </source>
</evidence>
<dbReference type="PANTHER" id="PTHR43031">
    <property type="entry name" value="FAD-DEPENDENT OXIDOREDUCTASE"/>
    <property type="match status" value="1"/>
</dbReference>
<dbReference type="SMART" id="SM00418">
    <property type="entry name" value="HTH_ARSR"/>
    <property type="match status" value="1"/>
</dbReference>
<proteinExistence type="predicted"/>
<dbReference type="InterPro" id="IPR036873">
    <property type="entry name" value="Rhodanese-like_dom_sf"/>
</dbReference>